<comment type="caution">
    <text evidence="2">The sequence shown here is derived from an EMBL/GenBank/DDBJ whole genome shotgun (WGS) entry which is preliminary data.</text>
</comment>
<proteinExistence type="predicted"/>
<accession>A0ABW5XNZ8</accession>
<dbReference type="Proteomes" id="UP001597601">
    <property type="component" value="Unassembled WGS sequence"/>
</dbReference>
<dbReference type="EMBL" id="JBHUON010000011">
    <property type="protein sequence ID" value="MFD2865136.1"/>
    <property type="molecule type" value="Genomic_DNA"/>
</dbReference>
<dbReference type="RefSeq" id="WP_377126909.1">
    <property type="nucleotide sequence ID" value="NZ_JBHUHN010000001.1"/>
</dbReference>
<evidence type="ECO:0000256" key="1">
    <source>
        <dbReference type="SAM" id="SignalP"/>
    </source>
</evidence>
<sequence>MSAKSLVTLLLIFIGHAVFAQSKKGTVRPPFTLSLRINDSIAFDQPFKETFYLVDEGVLQLFPGDDVLVEVDLEKDSLINFKIVPTIMNKEKTMRFTFFQSYEGNIHKEMILKVYNPFSKNLVYKAHISIINTDGWKSTSIAPVLPKLLSYELWPDIIGSILLQGFKLESAK</sequence>
<evidence type="ECO:0000313" key="2">
    <source>
        <dbReference type="EMBL" id="MFD2865136.1"/>
    </source>
</evidence>
<protein>
    <submittedName>
        <fullName evidence="2">Uncharacterized protein</fullName>
    </submittedName>
</protein>
<evidence type="ECO:0000313" key="3">
    <source>
        <dbReference type="Proteomes" id="UP001597601"/>
    </source>
</evidence>
<name>A0ABW5XNZ8_9SPHI</name>
<keyword evidence="3" id="KW-1185">Reference proteome</keyword>
<feature type="chain" id="PRO_5045616059" evidence="1">
    <location>
        <begin position="21"/>
        <end position="172"/>
    </location>
</feature>
<feature type="signal peptide" evidence="1">
    <location>
        <begin position="1"/>
        <end position="20"/>
    </location>
</feature>
<gene>
    <name evidence="2" type="ORF">ACFSYC_10605</name>
</gene>
<organism evidence="2 3">
    <name type="scientific">Mucilaginibacter antarcticus</name>
    <dbReference type="NCBI Taxonomy" id="1855725"/>
    <lineage>
        <taxon>Bacteria</taxon>
        <taxon>Pseudomonadati</taxon>
        <taxon>Bacteroidota</taxon>
        <taxon>Sphingobacteriia</taxon>
        <taxon>Sphingobacteriales</taxon>
        <taxon>Sphingobacteriaceae</taxon>
        <taxon>Mucilaginibacter</taxon>
    </lineage>
</organism>
<keyword evidence="1" id="KW-0732">Signal</keyword>
<reference evidence="3" key="1">
    <citation type="journal article" date="2019" name="Int. J. Syst. Evol. Microbiol.">
        <title>The Global Catalogue of Microorganisms (GCM) 10K type strain sequencing project: providing services to taxonomists for standard genome sequencing and annotation.</title>
        <authorList>
            <consortium name="The Broad Institute Genomics Platform"/>
            <consortium name="The Broad Institute Genome Sequencing Center for Infectious Disease"/>
            <person name="Wu L."/>
            <person name="Ma J."/>
        </authorList>
    </citation>
    <scope>NUCLEOTIDE SEQUENCE [LARGE SCALE GENOMIC DNA]</scope>
    <source>
        <strain evidence="3">KCTC 52232</strain>
    </source>
</reference>